<sequence length="257" mass="28312">MSLQSQFTTPTTIQATEWTTLPTRYRRPGGLLEHSLHQKRGQPLDSFLEGPLYIPSLSRLFVVDIPYSRIFSIDPTIKEWKIGPNDLVVTYTGTVYFTDQGMTGLHDPTGRVLCFDLPSNNGDPNNANGASQHHIKPECVLSKGPSPNGLVMSEDESAVFVAMTHDNAVWYVPFYPNGSVQRVGRFASYYGIRGPDGMAMDITGNIFVVHSSLGVVFVHRPDGEVGWRICWDAGAGKKMTNLAYGGPDGTNLVFSRE</sequence>
<dbReference type="EMBL" id="KZ824293">
    <property type="protein sequence ID" value="RAL10711.1"/>
    <property type="molecule type" value="Genomic_DNA"/>
</dbReference>
<dbReference type="Gene3D" id="2.120.10.30">
    <property type="entry name" value="TolB, C-terminal domain"/>
    <property type="match status" value="1"/>
</dbReference>
<keyword evidence="3" id="KW-1185">Reference proteome</keyword>
<reference evidence="2 3" key="1">
    <citation type="submission" date="2018-02" db="EMBL/GenBank/DDBJ databases">
        <title>The genomes of Aspergillus section Nigri reveals drivers in fungal speciation.</title>
        <authorList>
            <consortium name="DOE Joint Genome Institute"/>
            <person name="Vesth T.C."/>
            <person name="Nybo J."/>
            <person name="Theobald S."/>
            <person name="Brandl J."/>
            <person name="Frisvad J.C."/>
            <person name="Nielsen K.F."/>
            <person name="Lyhne E.K."/>
            <person name="Kogle M.E."/>
            <person name="Kuo A."/>
            <person name="Riley R."/>
            <person name="Clum A."/>
            <person name="Nolan M."/>
            <person name="Lipzen A."/>
            <person name="Salamov A."/>
            <person name="Henrissat B."/>
            <person name="Wiebenga A."/>
            <person name="De vries R.P."/>
            <person name="Grigoriev I.V."/>
            <person name="Mortensen U.H."/>
            <person name="Andersen M.R."/>
            <person name="Baker S.E."/>
        </authorList>
    </citation>
    <scope>NUCLEOTIDE SEQUENCE [LARGE SCALE GENOMIC DNA]</scope>
    <source>
        <strain evidence="2 3">CBS 101889</strain>
    </source>
</reference>
<dbReference type="RefSeq" id="XP_025549865.1">
    <property type="nucleotide sequence ID" value="XM_025700049.1"/>
</dbReference>
<accession>A0A395HRY4</accession>
<dbReference type="GeneID" id="37204338"/>
<evidence type="ECO:0000313" key="3">
    <source>
        <dbReference type="Proteomes" id="UP000248961"/>
    </source>
</evidence>
<dbReference type="PANTHER" id="PTHR47572:SF5">
    <property type="entry name" value="BLR2277 PROTEIN"/>
    <property type="match status" value="1"/>
</dbReference>
<dbReference type="InterPro" id="IPR011042">
    <property type="entry name" value="6-blade_b-propeller_TolB-like"/>
</dbReference>
<gene>
    <name evidence="2" type="ORF">BO97DRAFT_471516</name>
</gene>
<dbReference type="Pfam" id="PF08450">
    <property type="entry name" value="SGL"/>
    <property type="match status" value="1"/>
</dbReference>
<dbReference type="STRING" id="1450537.A0A395HRY4"/>
<dbReference type="Proteomes" id="UP000248961">
    <property type="component" value="Unassembled WGS sequence"/>
</dbReference>
<dbReference type="SUPFAM" id="SSF63829">
    <property type="entry name" value="Calcium-dependent phosphotriesterase"/>
    <property type="match status" value="1"/>
</dbReference>
<evidence type="ECO:0000313" key="2">
    <source>
        <dbReference type="EMBL" id="RAL10711.1"/>
    </source>
</evidence>
<name>A0A395HRY4_ASPHC</name>
<dbReference type="InterPro" id="IPR051262">
    <property type="entry name" value="SMP-30/CGR1_Lactonase"/>
</dbReference>
<dbReference type="InterPro" id="IPR013658">
    <property type="entry name" value="SGL"/>
</dbReference>
<dbReference type="AlphaFoldDB" id="A0A395HRY4"/>
<evidence type="ECO:0000259" key="1">
    <source>
        <dbReference type="Pfam" id="PF08450"/>
    </source>
</evidence>
<organism evidence="2 3">
    <name type="scientific">Aspergillus homomorphus (strain CBS 101889)</name>
    <dbReference type="NCBI Taxonomy" id="1450537"/>
    <lineage>
        <taxon>Eukaryota</taxon>
        <taxon>Fungi</taxon>
        <taxon>Dikarya</taxon>
        <taxon>Ascomycota</taxon>
        <taxon>Pezizomycotina</taxon>
        <taxon>Eurotiomycetes</taxon>
        <taxon>Eurotiomycetidae</taxon>
        <taxon>Eurotiales</taxon>
        <taxon>Aspergillaceae</taxon>
        <taxon>Aspergillus</taxon>
        <taxon>Aspergillus subgen. Circumdati</taxon>
    </lineage>
</organism>
<proteinExistence type="predicted"/>
<dbReference type="PANTHER" id="PTHR47572">
    <property type="entry name" value="LIPOPROTEIN-RELATED"/>
    <property type="match status" value="1"/>
</dbReference>
<dbReference type="OrthoDB" id="423498at2759"/>
<feature type="domain" description="SMP-30/Gluconolactonase/LRE-like region" evidence="1">
    <location>
        <begin position="82"/>
        <end position="253"/>
    </location>
</feature>
<dbReference type="VEuPathDB" id="FungiDB:BO97DRAFT_471516"/>
<protein>
    <submittedName>
        <fullName evidence="2">Calcium-dependent phosphotriesterase</fullName>
    </submittedName>
</protein>